<organism evidence="1 2">
    <name type="scientific">Pseudocercospora eumusae</name>
    <dbReference type="NCBI Taxonomy" id="321146"/>
    <lineage>
        <taxon>Eukaryota</taxon>
        <taxon>Fungi</taxon>
        <taxon>Dikarya</taxon>
        <taxon>Ascomycota</taxon>
        <taxon>Pezizomycotina</taxon>
        <taxon>Dothideomycetes</taxon>
        <taxon>Dothideomycetidae</taxon>
        <taxon>Mycosphaerellales</taxon>
        <taxon>Mycosphaerellaceae</taxon>
        <taxon>Pseudocercospora</taxon>
    </lineage>
</organism>
<dbReference type="AlphaFoldDB" id="A0A139HS44"/>
<dbReference type="Proteomes" id="UP000070133">
    <property type="component" value="Unassembled WGS sequence"/>
</dbReference>
<accession>A0A139HS44</accession>
<dbReference type="EMBL" id="LFZN01000014">
    <property type="protein sequence ID" value="KXT05229.1"/>
    <property type="molecule type" value="Genomic_DNA"/>
</dbReference>
<proteinExistence type="predicted"/>
<sequence>MSSRENSRASSSRAGCRYLSSAHEDALDTSGFCLPASTSDRILDVQEVEIVCLLAMLDHDLRSRKCLRTEQALDAHMFRVIFHIVPAL</sequence>
<evidence type="ECO:0000313" key="1">
    <source>
        <dbReference type="EMBL" id="KXT05229.1"/>
    </source>
</evidence>
<evidence type="ECO:0000313" key="2">
    <source>
        <dbReference type="Proteomes" id="UP000070133"/>
    </source>
</evidence>
<name>A0A139HS44_9PEZI</name>
<comment type="caution">
    <text evidence="1">The sequence shown here is derived from an EMBL/GenBank/DDBJ whole genome shotgun (WGS) entry which is preliminary data.</text>
</comment>
<reference evidence="1 2" key="1">
    <citation type="submission" date="2015-07" db="EMBL/GenBank/DDBJ databases">
        <title>Comparative genomics of the Sigatoka disease complex on banana suggests a link between parallel evolutionary changes in Pseudocercospora fijiensis and Pseudocercospora eumusae and increased virulence on the banana host.</title>
        <authorList>
            <person name="Chang T.-C."/>
            <person name="Salvucci A."/>
            <person name="Crous P.W."/>
            <person name="Stergiopoulos I."/>
        </authorList>
    </citation>
    <scope>NUCLEOTIDE SEQUENCE [LARGE SCALE GENOMIC DNA]</scope>
    <source>
        <strain evidence="1 2">CBS 114824</strain>
    </source>
</reference>
<protein>
    <submittedName>
        <fullName evidence="1">Uncharacterized protein</fullName>
    </submittedName>
</protein>
<gene>
    <name evidence="1" type="ORF">AC578_8352</name>
</gene>
<keyword evidence="2" id="KW-1185">Reference proteome</keyword>